<evidence type="ECO:0000259" key="3">
    <source>
        <dbReference type="PROSITE" id="PS50106"/>
    </source>
</evidence>
<dbReference type="InterPro" id="IPR001478">
    <property type="entry name" value="PDZ"/>
</dbReference>
<dbReference type="CDD" id="cd06713">
    <property type="entry name" value="PDZ_tamalin_CYTIP-like"/>
    <property type="match status" value="1"/>
</dbReference>
<comment type="subcellular location">
    <subcellularLocation>
        <location evidence="1">Cytoplasm</location>
    </subcellularLocation>
</comment>
<dbReference type="InterPro" id="IPR052122">
    <property type="entry name" value="Intracell_Traff_Signaling_Reg"/>
</dbReference>
<proteinExistence type="predicted"/>
<dbReference type="PANTHER" id="PTHR15963">
    <property type="entry name" value="GENERAL RECEPTOR FOR PHOSPHOINOSITIDES 1-ASSOCIATED SCAFFOLD PROTEIN-RELATED"/>
    <property type="match status" value="1"/>
</dbReference>
<dbReference type="RefSeq" id="XP_022104738.1">
    <property type="nucleotide sequence ID" value="XM_022249046.1"/>
</dbReference>
<dbReference type="GeneID" id="110986822"/>
<name>A0A8B7ZGF7_ACAPL</name>
<dbReference type="PANTHER" id="PTHR15963:SF5">
    <property type="entry name" value="SHORT SPINDLE 6, ISOFORM A"/>
    <property type="match status" value="1"/>
</dbReference>
<evidence type="ECO:0000256" key="2">
    <source>
        <dbReference type="ARBA" id="ARBA00022490"/>
    </source>
</evidence>
<dbReference type="Proteomes" id="UP000694845">
    <property type="component" value="Unplaced"/>
</dbReference>
<dbReference type="KEGG" id="aplc:110986822"/>
<gene>
    <name evidence="5" type="primary">LOC110986822</name>
</gene>
<dbReference type="InterPro" id="IPR036034">
    <property type="entry name" value="PDZ_sf"/>
</dbReference>
<reference evidence="5" key="1">
    <citation type="submission" date="2025-08" db="UniProtKB">
        <authorList>
            <consortium name="RefSeq"/>
        </authorList>
    </citation>
    <scope>IDENTIFICATION</scope>
</reference>
<dbReference type="SUPFAM" id="SSF50156">
    <property type="entry name" value="PDZ domain-like"/>
    <property type="match status" value="1"/>
</dbReference>
<organism evidence="4 5">
    <name type="scientific">Acanthaster planci</name>
    <name type="common">Crown-of-thorns starfish</name>
    <dbReference type="NCBI Taxonomy" id="133434"/>
    <lineage>
        <taxon>Eukaryota</taxon>
        <taxon>Metazoa</taxon>
        <taxon>Echinodermata</taxon>
        <taxon>Eleutherozoa</taxon>
        <taxon>Asterozoa</taxon>
        <taxon>Asteroidea</taxon>
        <taxon>Valvatacea</taxon>
        <taxon>Valvatida</taxon>
        <taxon>Acanthasteridae</taxon>
        <taxon>Acanthaster</taxon>
    </lineage>
</organism>
<dbReference type="SMART" id="SM00228">
    <property type="entry name" value="PDZ"/>
    <property type="match status" value="1"/>
</dbReference>
<dbReference type="Pfam" id="PF00595">
    <property type="entry name" value="PDZ"/>
    <property type="match status" value="1"/>
</dbReference>
<dbReference type="OMA" id="TYAIHHR"/>
<dbReference type="PROSITE" id="PS50106">
    <property type="entry name" value="PDZ"/>
    <property type="match status" value="1"/>
</dbReference>
<accession>A0A8B7ZGF7</accession>
<feature type="domain" description="PDZ" evidence="3">
    <location>
        <begin position="46"/>
        <end position="134"/>
    </location>
</feature>
<evidence type="ECO:0000256" key="1">
    <source>
        <dbReference type="ARBA" id="ARBA00004496"/>
    </source>
</evidence>
<dbReference type="OrthoDB" id="43580at2759"/>
<keyword evidence="2" id="KW-0963">Cytoplasm</keyword>
<evidence type="ECO:0000313" key="5">
    <source>
        <dbReference type="RefSeq" id="XP_022104738.1"/>
    </source>
</evidence>
<evidence type="ECO:0000313" key="4">
    <source>
        <dbReference type="Proteomes" id="UP000694845"/>
    </source>
</evidence>
<dbReference type="AlphaFoldDB" id="A0A8B7ZGF7"/>
<keyword evidence="4" id="KW-1185">Reference proteome</keyword>
<sequence>MRTLDRKKPKLSKKEVFLPDLGEVAYAVEQDRDIFTHEKENPRRRTIIIEKLHGSFGFDLQTYAIHHRGSDEVEVCTYVCDVFKDGAAHLAGMRKGDIILSVNGINVEGAKHHQIVELIKLTPSSLRLVVLFEDCVRKVELTKKLVKLKRTLYDKKLAFRALQAQEKRLLLGMDRYDRGLTPSHSQDSGICSSSSCTNSSLLTCSSKSHSMSSLSSGGFSLSMIPGNESLEEISILDI</sequence>
<dbReference type="GO" id="GO:0005737">
    <property type="term" value="C:cytoplasm"/>
    <property type="evidence" value="ECO:0007669"/>
    <property type="project" value="UniProtKB-SubCell"/>
</dbReference>
<dbReference type="Gene3D" id="2.30.42.10">
    <property type="match status" value="1"/>
</dbReference>
<protein>
    <submittedName>
        <fullName evidence="5">General receptor for phosphoinositides 1-associated scaffold protein-like</fullName>
    </submittedName>
</protein>